<reference evidence="2" key="1">
    <citation type="journal article" date="2020" name="Stud. Mycol.">
        <title>101 Dothideomycetes genomes: a test case for predicting lifestyles and emergence of pathogens.</title>
        <authorList>
            <person name="Haridas S."/>
            <person name="Albert R."/>
            <person name="Binder M."/>
            <person name="Bloem J."/>
            <person name="Labutti K."/>
            <person name="Salamov A."/>
            <person name="Andreopoulos B."/>
            <person name="Baker S."/>
            <person name="Barry K."/>
            <person name="Bills G."/>
            <person name="Bluhm B."/>
            <person name="Cannon C."/>
            <person name="Castanera R."/>
            <person name="Culley D."/>
            <person name="Daum C."/>
            <person name="Ezra D."/>
            <person name="Gonzalez J."/>
            <person name="Henrissat B."/>
            <person name="Kuo A."/>
            <person name="Liang C."/>
            <person name="Lipzen A."/>
            <person name="Lutzoni F."/>
            <person name="Magnuson J."/>
            <person name="Mondo S."/>
            <person name="Nolan M."/>
            <person name="Ohm R."/>
            <person name="Pangilinan J."/>
            <person name="Park H.-J."/>
            <person name="Ramirez L."/>
            <person name="Alfaro M."/>
            <person name="Sun H."/>
            <person name="Tritt A."/>
            <person name="Yoshinaga Y."/>
            <person name="Zwiers L.-H."/>
            <person name="Turgeon B."/>
            <person name="Goodwin S."/>
            <person name="Spatafora J."/>
            <person name="Crous P."/>
            <person name="Grigoriev I."/>
        </authorList>
    </citation>
    <scope>NUCLEOTIDE SEQUENCE</scope>
    <source>
        <strain evidence="2">CBS 130266</strain>
    </source>
</reference>
<keyword evidence="3" id="KW-1185">Reference proteome</keyword>
<sequence>MACRWMELIGLMRLTELRGLSTRTTRLMIGLTMSPKSGLAERSSSESPDYPTSASQVQQGHFSSSHSLLFHSYSHTPTFPDANPNPNPNPTILATKSTLPPAVTRVPTLVLKTICTTPPVNYSLSLSLSLSLTLTLVLLLLRTPTPTWTWYPRLRLRVRRLKYYNNTTERL</sequence>
<evidence type="ECO:0000313" key="2">
    <source>
        <dbReference type="EMBL" id="KAF2419685.1"/>
    </source>
</evidence>
<feature type="region of interest" description="Disordered" evidence="1">
    <location>
        <begin position="33"/>
        <end position="57"/>
    </location>
</feature>
<proteinExistence type="predicted"/>
<comment type="caution">
    <text evidence="2">The sequence shown here is derived from an EMBL/GenBank/DDBJ whole genome shotgun (WGS) entry which is preliminary data.</text>
</comment>
<protein>
    <submittedName>
        <fullName evidence="2">Uncharacterized protein</fullName>
    </submittedName>
</protein>
<dbReference type="AlphaFoldDB" id="A0A9P4TT74"/>
<feature type="compositionally biased region" description="Polar residues" evidence="1">
    <location>
        <begin position="45"/>
        <end position="57"/>
    </location>
</feature>
<gene>
    <name evidence="2" type="ORF">EJ08DRAFT_35806</name>
</gene>
<dbReference type="EMBL" id="MU007117">
    <property type="protein sequence ID" value="KAF2419685.1"/>
    <property type="molecule type" value="Genomic_DNA"/>
</dbReference>
<name>A0A9P4TT74_9PEZI</name>
<dbReference type="Proteomes" id="UP000800235">
    <property type="component" value="Unassembled WGS sequence"/>
</dbReference>
<evidence type="ECO:0000313" key="3">
    <source>
        <dbReference type="Proteomes" id="UP000800235"/>
    </source>
</evidence>
<organism evidence="2 3">
    <name type="scientific">Tothia fuscella</name>
    <dbReference type="NCBI Taxonomy" id="1048955"/>
    <lineage>
        <taxon>Eukaryota</taxon>
        <taxon>Fungi</taxon>
        <taxon>Dikarya</taxon>
        <taxon>Ascomycota</taxon>
        <taxon>Pezizomycotina</taxon>
        <taxon>Dothideomycetes</taxon>
        <taxon>Pleosporomycetidae</taxon>
        <taxon>Venturiales</taxon>
        <taxon>Cylindrosympodiaceae</taxon>
        <taxon>Tothia</taxon>
    </lineage>
</organism>
<evidence type="ECO:0000256" key="1">
    <source>
        <dbReference type="SAM" id="MobiDB-lite"/>
    </source>
</evidence>
<accession>A0A9P4TT74</accession>